<dbReference type="InterPro" id="IPR010730">
    <property type="entry name" value="HET"/>
</dbReference>
<dbReference type="AlphaFoldDB" id="A0A8H4QSU6"/>
<protein>
    <recommendedName>
        <fullName evidence="2">Heterokaryon incompatibility domain-containing protein</fullName>
    </recommendedName>
</protein>
<dbReference type="Proteomes" id="UP000566819">
    <property type="component" value="Unassembled WGS sequence"/>
</dbReference>
<dbReference type="PANTHER" id="PTHR24148">
    <property type="entry name" value="ANKYRIN REPEAT DOMAIN-CONTAINING PROTEIN 39 HOMOLOG-RELATED"/>
    <property type="match status" value="1"/>
</dbReference>
<dbReference type="InterPro" id="IPR052895">
    <property type="entry name" value="HetReg/Transcr_Mod"/>
</dbReference>
<reference evidence="3 4" key="1">
    <citation type="submission" date="2020-03" db="EMBL/GenBank/DDBJ databases">
        <title>Draft Genome Sequence of Cudoniella acicularis.</title>
        <authorList>
            <person name="Buettner E."/>
            <person name="Kellner H."/>
        </authorList>
    </citation>
    <scope>NUCLEOTIDE SEQUENCE [LARGE SCALE GENOMIC DNA]</scope>
    <source>
        <strain evidence="3 4">DSM 108380</strain>
    </source>
</reference>
<proteinExistence type="predicted"/>
<keyword evidence="4" id="KW-1185">Reference proteome</keyword>
<name>A0A8H4QSU6_9HELO</name>
<dbReference type="PANTHER" id="PTHR24148:SF73">
    <property type="entry name" value="HET DOMAIN PROTEIN (AFU_ORTHOLOGUE AFUA_8G01020)"/>
    <property type="match status" value="1"/>
</dbReference>
<dbReference type="OrthoDB" id="194358at2759"/>
<dbReference type="Pfam" id="PF26639">
    <property type="entry name" value="Het-6_barrel"/>
    <property type="match status" value="1"/>
</dbReference>
<evidence type="ECO:0000256" key="1">
    <source>
        <dbReference type="SAM" id="MobiDB-lite"/>
    </source>
</evidence>
<feature type="region of interest" description="Disordered" evidence="1">
    <location>
        <begin position="1"/>
        <end position="26"/>
    </location>
</feature>
<evidence type="ECO:0000259" key="2">
    <source>
        <dbReference type="Pfam" id="PF06985"/>
    </source>
</evidence>
<dbReference type="Pfam" id="PF06985">
    <property type="entry name" value="HET"/>
    <property type="match status" value="1"/>
</dbReference>
<organism evidence="3 4">
    <name type="scientific">Cudoniella acicularis</name>
    <dbReference type="NCBI Taxonomy" id="354080"/>
    <lineage>
        <taxon>Eukaryota</taxon>
        <taxon>Fungi</taxon>
        <taxon>Dikarya</taxon>
        <taxon>Ascomycota</taxon>
        <taxon>Pezizomycotina</taxon>
        <taxon>Leotiomycetes</taxon>
        <taxon>Helotiales</taxon>
        <taxon>Tricladiaceae</taxon>
        <taxon>Cudoniella</taxon>
    </lineage>
</organism>
<feature type="compositionally biased region" description="Low complexity" evidence="1">
    <location>
        <begin position="1"/>
        <end position="21"/>
    </location>
</feature>
<gene>
    <name evidence="3" type="ORF">G7Y89_g15171</name>
</gene>
<evidence type="ECO:0000313" key="3">
    <source>
        <dbReference type="EMBL" id="KAF4616233.1"/>
    </source>
</evidence>
<comment type="caution">
    <text evidence="3">The sequence shown here is derived from an EMBL/GenBank/DDBJ whole genome shotgun (WGS) entry which is preliminary data.</text>
</comment>
<accession>A0A8H4QSU6</accession>
<sequence>MVRSTAKPAQPSQPKSPQKSKAGVRKKRCCRAKSSRVSKLTSPCTYRYEPLQHADSIRLLALYPGDFTTPIQISLAEVRSQDNHPYEALSYTWAMEDGNCRRSSQIRCDGSKIWVTKNCELALRYLRKKDLNRVLWVDAICINQKDNKERGHQVGLMRNVYSKATGVLIWLGEASPVLGTPLPDEYSADAKTLDSDSVLVPQMTPSGTSDFKSAGQKINNDEGQKGFEVTHSVSEIFLKFFKRMAAETRFLKSIGKDPTSSPLFQELLWKVSAPYLSEFENDLYLGYRDIVVRRWWSRIWVVQEVVVAKSATLLCSRQTMNYNDFFDWYRLLCNSSLDLRTTMVLNSLDIAEHHLCAVTIAWKMDNNLGPPLFLGTLSRFRHLTASNPLDNIFGVLGLSDEIKSFIPVPDYNKTVTEVYTDVAKCFLIQSKSLDILTEAASTTLVLNHPSWVPYWSNPKVIYNPIGGVFKTARNSEAIFAVSSDNQELRVKGRMFDRIQKLQLADLRAYANKSYFEHRIKGWRASCDMGFSLPNYPTGEAVEEALWRTLCWNSDSQNRYPASEKIGESFREWYRILTSNVTVDNIERLMRTETNSFPHGALISTSPLCTTANGYLAAVPYTAEVGDCITILAGRDHPFVLRPTRDHYRLVGPCYVHGIMNGEAFPDNLDELEWFSIR</sequence>
<evidence type="ECO:0000313" key="4">
    <source>
        <dbReference type="Proteomes" id="UP000566819"/>
    </source>
</evidence>
<dbReference type="EMBL" id="JAAMPI010002241">
    <property type="protein sequence ID" value="KAF4616233.1"/>
    <property type="molecule type" value="Genomic_DNA"/>
</dbReference>
<feature type="domain" description="Heterokaryon incompatibility" evidence="2">
    <location>
        <begin position="86"/>
        <end position="304"/>
    </location>
</feature>